<organism evidence="2 3">
    <name type="scientific">[Emmonsia] crescens</name>
    <dbReference type="NCBI Taxonomy" id="73230"/>
    <lineage>
        <taxon>Eukaryota</taxon>
        <taxon>Fungi</taxon>
        <taxon>Dikarya</taxon>
        <taxon>Ascomycota</taxon>
        <taxon>Pezizomycotina</taxon>
        <taxon>Eurotiomycetes</taxon>
        <taxon>Eurotiomycetidae</taxon>
        <taxon>Onygenales</taxon>
        <taxon>Ajellomycetaceae</taxon>
        <taxon>Emergomyces</taxon>
    </lineage>
</organism>
<evidence type="ECO:0000256" key="1">
    <source>
        <dbReference type="SAM" id="MobiDB-lite"/>
    </source>
</evidence>
<gene>
    <name evidence="2" type="ORF">EMCG_07262</name>
</gene>
<comment type="caution">
    <text evidence="2">The sequence shown here is derived from an EMBL/GenBank/DDBJ whole genome shotgun (WGS) entry which is preliminary data.</text>
</comment>
<reference evidence="3" key="1">
    <citation type="journal article" date="2015" name="PLoS Genet.">
        <title>The dynamic genome and transcriptome of the human fungal pathogen Blastomyces and close relative Emmonsia.</title>
        <authorList>
            <person name="Munoz J.F."/>
            <person name="Gauthier G.M."/>
            <person name="Desjardins C.A."/>
            <person name="Gallo J.E."/>
            <person name="Holder J."/>
            <person name="Sullivan T.D."/>
            <person name="Marty A.J."/>
            <person name="Carmen J.C."/>
            <person name="Chen Z."/>
            <person name="Ding L."/>
            <person name="Gujja S."/>
            <person name="Magrini V."/>
            <person name="Misas E."/>
            <person name="Mitreva M."/>
            <person name="Priest M."/>
            <person name="Saif S."/>
            <person name="Whiston E.A."/>
            <person name="Young S."/>
            <person name="Zeng Q."/>
            <person name="Goldman W.E."/>
            <person name="Mardis E.R."/>
            <person name="Taylor J.W."/>
            <person name="McEwen J.G."/>
            <person name="Clay O.K."/>
            <person name="Klein B.S."/>
            <person name="Cuomo C.A."/>
        </authorList>
    </citation>
    <scope>NUCLEOTIDE SEQUENCE [LARGE SCALE GENOMIC DNA]</scope>
    <source>
        <strain evidence="3">UAMH 3008</strain>
    </source>
</reference>
<evidence type="ECO:0000313" key="2">
    <source>
        <dbReference type="EMBL" id="KKZ67030.1"/>
    </source>
</evidence>
<dbReference type="AlphaFoldDB" id="A0A0G2I9V2"/>
<feature type="region of interest" description="Disordered" evidence="1">
    <location>
        <begin position="44"/>
        <end position="65"/>
    </location>
</feature>
<evidence type="ECO:0000313" key="3">
    <source>
        <dbReference type="Proteomes" id="UP000034164"/>
    </source>
</evidence>
<accession>A0A0G2I9V2</accession>
<dbReference type="EMBL" id="LCZI01000341">
    <property type="protein sequence ID" value="KKZ67030.1"/>
    <property type="molecule type" value="Genomic_DNA"/>
</dbReference>
<protein>
    <submittedName>
        <fullName evidence="2">Uncharacterized protein</fullName>
    </submittedName>
</protein>
<dbReference type="Proteomes" id="UP000034164">
    <property type="component" value="Unassembled WGS sequence"/>
</dbReference>
<proteinExistence type="predicted"/>
<sequence length="65" mass="7542">MLDLTRYFLTFRTLLQHGVMLVAKRQTLIWTTLFVRKSKQLAKNSKRGSSTTKHCSVAKMRKSKA</sequence>
<dbReference type="VEuPathDB" id="FungiDB:EMCG_07262"/>
<name>A0A0G2I9V2_9EURO</name>